<feature type="compositionally biased region" description="Basic and acidic residues" evidence="1">
    <location>
        <begin position="23"/>
        <end position="40"/>
    </location>
</feature>
<gene>
    <name evidence="2" type="ORF">G3I18_36570</name>
</gene>
<feature type="compositionally biased region" description="Pro residues" evidence="1">
    <location>
        <begin position="1"/>
        <end position="16"/>
    </location>
</feature>
<comment type="caution">
    <text evidence="2">The sequence shown here is derived from an EMBL/GenBank/DDBJ whole genome shotgun (WGS) entry which is preliminary data.</text>
</comment>
<feature type="region of interest" description="Disordered" evidence="1">
    <location>
        <begin position="1"/>
        <end position="49"/>
    </location>
</feature>
<name>A0A9X5HHI5_9ACTN</name>
<proteinExistence type="predicted"/>
<accession>A0A9X5HHI5</accession>
<feature type="non-terminal residue" evidence="2">
    <location>
        <position position="116"/>
    </location>
</feature>
<feature type="non-terminal residue" evidence="2">
    <location>
        <position position="1"/>
    </location>
</feature>
<sequence length="116" mass="11830">RALPPGAPAAPEPEPTAPEVTADVERTEDAGQKKTQDEKTSGVFSPEGSKLYLKADAALARFAAKPKTDERAEAEAGSEAEAASEADSDAPEETDARPSVPAARKESAPGAAKAGD</sequence>
<evidence type="ECO:0000313" key="2">
    <source>
        <dbReference type="EMBL" id="NEC54021.1"/>
    </source>
</evidence>
<dbReference type="AlphaFoldDB" id="A0A9X5HHI5"/>
<feature type="compositionally biased region" description="Acidic residues" evidence="1">
    <location>
        <begin position="76"/>
        <end position="93"/>
    </location>
</feature>
<protein>
    <submittedName>
        <fullName evidence="2">Uncharacterized protein</fullName>
    </submittedName>
</protein>
<reference evidence="2 3" key="1">
    <citation type="submission" date="2020-01" db="EMBL/GenBank/DDBJ databases">
        <title>Insect and environment-associated Actinomycetes.</title>
        <authorList>
            <person name="Currrie C."/>
            <person name="Chevrette M."/>
            <person name="Carlson C."/>
            <person name="Stubbendieck R."/>
            <person name="Wendt-Pienkowski E."/>
        </authorList>
    </citation>
    <scope>NUCLEOTIDE SEQUENCE [LARGE SCALE GENOMIC DNA]</scope>
    <source>
        <strain evidence="2 3">SID8189</strain>
    </source>
</reference>
<keyword evidence="3" id="KW-1185">Reference proteome</keyword>
<organism evidence="2 3">
    <name type="scientific">Actinospica acidiphila</name>
    <dbReference type="NCBI Taxonomy" id="304899"/>
    <lineage>
        <taxon>Bacteria</taxon>
        <taxon>Bacillati</taxon>
        <taxon>Actinomycetota</taxon>
        <taxon>Actinomycetes</taxon>
        <taxon>Catenulisporales</taxon>
        <taxon>Actinospicaceae</taxon>
        <taxon>Actinospica</taxon>
    </lineage>
</organism>
<feature type="region of interest" description="Disordered" evidence="1">
    <location>
        <begin position="64"/>
        <end position="116"/>
    </location>
</feature>
<evidence type="ECO:0000256" key="1">
    <source>
        <dbReference type="SAM" id="MobiDB-lite"/>
    </source>
</evidence>
<evidence type="ECO:0000313" key="3">
    <source>
        <dbReference type="Proteomes" id="UP000471745"/>
    </source>
</evidence>
<dbReference type="Proteomes" id="UP000471745">
    <property type="component" value="Unassembled WGS sequence"/>
</dbReference>
<dbReference type="EMBL" id="JAAGNA010001292">
    <property type="protein sequence ID" value="NEC54021.1"/>
    <property type="molecule type" value="Genomic_DNA"/>
</dbReference>